<dbReference type="SUPFAM" id="SSF52540">
    <property type="entry name" value="P-loop containing nucleoside triphosphate hydrolases"/>
    <property type="match status" value="1"/>
</dbReference>
<dbReference type="Proteomes" id="UP000233742">
    <property type="component" value="Plasmid pBM152"/>
</dbReference>
<evidence type="ECO:0000313" key="5">
    <source>
        <dbReference type="EMBL" id="AUH35708.1"/>
    </source>
</evidence>
<comment type="similarity">
    <text evidence="1">Belongs to the TrbE/VirB4 family.</text>
</comment>
<dbReference type="InterPro" id="IPR003593">
    <property type="entry name" value="AAA+_ATPase"/>
</dbReference>
<dbReference type="Pfam" id="PF03135">
    <property type="entry name" value="CagE_TrbE_VirB"/>
    <property type="match status" value="1"/>
</dbReference>
<evidence type="ECO:0000256" key="3">
    <source>
        <dbReference type="ARBA" id="ARBA00022840"/>
    </source>
</evidence>
<dbReference type="InterPro" id="IPR018145">
    <property type="entry name" value="CagE_TrbE_VirB_cntrl_dom"/>
</dbReference>
<dbReference type="PANTHER" id="PTHR30121:SF12">
    <property type="entry name" value="TYPE IV SECRETION SYSTEM PROTEIN CAGE"/>
    <property type="match status" value="1"/>
</dbReference>
<keyword evidence="3" id="KW-0067">ATP-binding</keyword>
<sequence length="812" mass="89930">MATRPSRWSFAGPRPLSPARNVKRGVAMFDASQDRKRAARAAAVRPKVPQLYPHMPYVLEIDDFTVRSRENALMMSLEIKGKDGFTSADRDLEDLRRSFAGVLDGLDDRFSFYVHRMMKPATLGLTPIYGDSFAADLDARWTGHLAEAALRDFVVVLTVVRNLQAPLKLPFFSRKAKQIFDGDTSERHAELREVVSILETSLPVGTRRLRISDGSLLGFYSSINSGVLRPEYRGDISLIAEDVSTVGLRFKGSVIALDEGLDRPRFAAVLAVRNYPTMTEPGMLDALDTGMDTLITHSYTPIARQKISDLAKRRIDQMRAADDAATSIESQLQQTYDDVESGRLGFGEHQFTITVFAESPEALEARVSQVRGVAERARIRLTRLASTMEATFFANHPGNRDYQAWETIVSSITFADLCSLHMTDSGTPADRLPWKTPITVFQSVTGAAHRFSFHDAGDPKAEPTIGHTLILGPSNSGKTATLAFLAAQARRTGARLVFFDKDQGLRMAVAALGGRYAEIKAGEPTGLNPLATEHGPRGEAWLMDWLATLVERGHDILTPHQADSLKHAVRQNGQAAQGLRTFEHFTTLIGDARDDRALATRIAEWGPEGRYNWVFGQADKPVVDFDGLDVLGIDLTEILSLPTERSALLSYIFRRLELMFEARQPMLLVIDEASTVFDDEFFARWLPKWLVTVRKMNVVVVLLTQFPSQIRNSASRTILEGLPTQILFPNRRAQPSDYEGFALSGNELDFLLAGRNGPRQALLRGHNGQTLLDVDLSALGPLLTALGGGEAGRQAFGPDFETTPFFWRNNDA</sequence>
<feature type="domain" description="AAA+ ATPase" evidence="4">
    <location>
        <begin position="464"/>
        <end position="724"/>
    </location>
</feature>
<dbReference type="GO" id="GO:0005524">
    <property type="term" value="F:ATP binding"/>
    <property type="evidence" value="ECO:0007669"/>
    <property type="project" value="UniProtKB-KW"/>
</dbReference>
<keyword evidence="6" id="KW-1185">Reference proteome</keyword>
<dbReference type="KEGG" id="paro:CUV01_19185"/>
<evidence type="ECO:0000313" key="6">
    <source>
        <dbReference type="Proteomes" id="UP000233742"/>
    </source>
</evidence>
<keyword evidence="5" id="KW-0614">Plasmid</keyword>
<dbReference type="PANTHER" id="PTHR30121">
    <property type="entry name" value="UNCHARACTERIZED PROTEIN YJGR-RELATED"/>
    <property type="match status" value="1"/>
</dbReference>
<dbReference type="InterPro" id="IPR027417">
    <property type="entry name" value="P-loop_NTPase"/>
</dbReference>
<geneLocation type="plasmid" evidence="6">
    <name>pbm152</name>
</geneLocation>
<name>A0A2K9EKZ1_9RHOB</name>
<dbReference type="EMBL" id="CP025410">
    <property type="protein sequence ID" value="AUH35708.1"/>
    <property type="molecule type" value="Genomic_DNA"/>
</dbReference>
<evidence type="ECO:0000256" key="1">
    <source>
        <dbReference type="ARBA" id="ARBA00006512"/>
    </source>
</evidence>
<evidence type="ECO:0000259" key="4">
    <source>
        <dbReference type="SMART" id="SM00382"/>
    </source>
</evidence>
<keyword evidence="2" id="KW-0547">Nucleotide-binding</keyword>
<dbReference type="Gene3D" id="3.40.50.300">
    <property type="entry name" value="P-loop containing nucleotide triphosphate hydrolases"/>
    <property type="match status" value="1"/>
</dbReference>
<dbReference type="OrthoDB" id="9816422at2"/>
<reference evidence="5 6" key="1">
    <citation type="submission" date="2017-12" db="EMBL/GenBank/DDBJ databases">
        <authorList>
            <person name="Hurst M.R.H."/>
        </authorList>
    </citation>
    <scope>NUCLEOTIDE SEQUENCE [LARGE SCALE GENOMIC DNA]</scope>
    <source>
        <strain evidence="5 6">BM15</strain>
        <plasmid evidence="6">Plasmid pbm152</plasmid>
    </source>
</reference>
<proteinExistence type="inferred from homology"/>
<dbReference type="SMART" id="SM00382">
    <property type="entry name" value="AAA"/>
    <property type="match status" value="1"/>
</dbReference>
<organism evidence="5 6">
    <name type="scientific">Paracoccus tegillarcae</name>
    <dbReference type="NCBI Taxonomy" id="1529068"/>
    <lineage>
        <taxon>Bacteria</taxon>
        <taxon>Pseudomonadati</taxon>
        <taxon>Pseudomonadota</taxon>
        <taxon>Alphaproteobacteria</taxon>
        <taxon>Rhodobacterales</taxon>
        <taxon>Paracoccaceae</taxon>
        <taxon>Paracoccus</taxon>
    </lineage>
</organism>
<protein>
    <submittedName>
        <fullName evidence="5">Type IV secretion system protein B4</fullName>
    </submittedName>
</protein>
<dbReference type="AlphaFoldDB" id="A0A2K9EKZ1"/>
<evidence type="ECO:0000256" key="2">
    <source>
        <dbReference type="ARBA" id="ARBA00022741"/>
    </source>
</evidence>
<gene>
    <name evidence="5" type="ORF">CUV01_19185</name>
</gene>
<accession>A0A2K9EKZ1</accession>
<dbReference type="InterPro" id="IPR051162">
    <property type="entry name" value="T4SS_component"/>
</dbReference>